<dbReference type="AlphaFoldDB" id="A0A8H6FJY5"/>
<feature type="compositionally biased region" description="Polar residues" evidence="1">
    <location>
        <begin position="16"/>
        <end position="31"/>
    </location>
</feature>
<evidence type="ECO:0000313" key="2">
    <source>
        <dbReference type="EMBL" id="KAF6229882.1"/>
    </source>
</evidence>
<dbReference type="GeneID" id="59332628"/>
<dbReference type="Proteomes" id="UP000593566">
    <property type="component" value="Unassembled WGS sequence"/>
</dbReference>
<dbReference type="EMBL" id="JACCJB010000002">
    <property type="protein sequence ID" value="KAF6229882.1"/>
    <property type="molecule type" value="Genomic_DNA"/>
</dbReference>
<proteinExistence type="predicted"/>
<protein>
    <submittedName>
        <fullName evidence="2">Uncharacterized protein</fullName>
    </submittedName>
</protein>
<dbReference type="RefSeq" id="XP_037157139.1">
    <property type="nucleotide sequence ID" value="XM_037295138.1"/>
</dbReference>
<evidence type="ECO:0000256" key="1">
    <source>
        <dbReference type="SAM" id="MobiDB-lite"/>
    </source>
</evidence>
<feature type="region of interest" description="Disordered" evidence="1">
    <location>
        <begin position="1"/>
        <end position="39"/>
    </location>
</feature>
<organism evidence="2 3">
    <name type="scientific">Letharia lupina</name>
    <dbReference type="NCBI Taxonomy" id="560253"/>
    <lineage>
        <taxon>Eukaryota</taxon>
        <taxon>Fungi</taxon>
        <taxon>Dikarya</taxon>
        <taxon>Ascomycota</taxon>
        <taxon>Pezizomycotina</taxon>
        <taxon>Lecanoromycetes</taxon>
        <taxon>OSLEUM clade</taxon>
        <taxon>Lecanoromycetidae</taxon>
        <taxon>Lecanorales</taxon>
        <taxon>Lecanorineae</taxon>
        <taxon>Parmeliaceae</taxon>
        <taxon>Letharia</taxon>
    </lineage>
</organism>
<accession>A0A8H6FJY5</accession>
<reference evidence="2 3" key="1">
    <citation type="journal article" date="2020" name="Genomics">
        <title>Complete, high-quality genomes from long-read metagenomic sequencing of two wolf lichen thalli reveals enigmatic genome architecture.</title>
        <authorList>
            <person name="McKenzie S.K."/>
            <person name="Walston R.F."/>
            <person name="Allen J.L."/>
        </authorList>
    </citation>
    <scope>NUCLEOTIDE SEQUENCE [LARGE SCALE GENOMIC DNA]</scope>
    <source>
        <strain evidence="2">WasteWater1</strain>
    </source>
</reference>
<comment type="caution">
    <text evidence="2">The sequence shown here is derived from an EMBL/GenBank/DDBJ whole genome shotgun (WGS) entry which is preliminary data.</text>
</comment>
<keyword evidence="3" id="KW-1185">Reference proteome</keyword>
<sequence>MDPMTILAGGRHQEKSGASSESDVLNATQNIPGKPPKTDTLLMTMRAPTVAHSTSSQVTEEPETFPRSHLRTLLLKYHTLDAILQMKPHVINRCMDLIHTEPPTGPMANK</sequence>
<evidence type="ECO:0000313" key="3">
    <source>
        <dbReference type="Proteomes" id="UP000593566"/>
    </source>
</evidence>
<name>A0A8H6FJY5_9LECA</name>
<gene>
    <name evidence="2" type="ORF">HO133_004219</name>
</gene>